<dbReference type="Proteomes" id="UP000295023">
    <property type="component" value="Unassembled WGS sequence"/>
</dbReference>
<evidence type="ECO:0000313" key="1">
    <source>
        <dbReference type="EMBL" id="TCZ66730.1"/>
    </source>
</evidence>
<name>A0A4V2WM71_9PROT</name>
<reference evidence="1 2" key="1">
    <citation type="submission" date="2019-03" db="EMBL/GenBank/DDBJ databases">
        <title>Paracraurococcus aquatilis NE82 genome sequence.</title>
        <authorList>
            <person name="Zhao Y."/>
            <person name="Du Z."/>
        </authorList>
    </citation>
    <scope>NUCLEOTIDE SEQUENCE [LARGE SCALE GENOMIC DNA]</scope>
    <source>
        <strain evidence="1 2">NE82</strain>
    </source>
</reference>
<organism evidence="1 2">
    <name type="scientific">Roseicella aquatilis</name>
    <dbReference type="NCBI Taxonomy" id="2527868"/>
    <lineage>
        <taxon>Bacteria</taxon>
        <taxon>Pseudomonadati</taxon>
        <taxon>Pseudomonadota</taxon>
        <taxon>Alphaproteobacteria</taxon>
        <taxon>Acetobacterales</taxon>
        <taxon>Roseomonadaceae</taxon>
        <taxon>Roseicella</taxon>
    </lineage>
</organism>
<sequence>MTREQARALAIEMGALRPQDMSEGAAVAWLSASYHSFAETPKAQSRLEAWTAAILAGTDPRTGRALERELSR</sequence>
<accession>A0A4V2WM71</accession>
<evidence type="ECO:0000313" key="2">
    <source>
        <dbReference type="Proteomes" id="UP000295023"/>
    </source>
</evidence>
<protein>
    <submittedName>
        <fullName evidence="1">Uncharacterized protein</fullName>
    </submittedName>
</protein>
<proteinExistence type="predicted"/>
<gene>
    <name evidence="1" type="ORF">EXY23_01065</name>
</gene>
<dbReference type="RefSeq" id="WP_132283699.1">
    <property type="nucleotide sequence ID" value="NZ_SKBM01000001.1"/>
</dbReference>
<comment type="caution">
    <text evidence="1">The sequence shown here is derived from an EMBL/GenBank/DDBJ whole genome shotgun (WGS) entry which is preliminary data.</text>
</comment>
<keyword evidence="2" id="KW-1185">Reference proteome</keyword>
<dbReference type="AlphaFoldDB" id="A0A4V2WM71"/>
<dbReference type="EMBL" id="SKBM01000001">
    <property type="protein sequence ID" value="TCZ66730.1"/>
    <property type="molecule type" value="Genomic_DNA"/>
</dbReference>